<dbReference type="Proteomes" id="UP000018812">
    <property type="component" value="Segment"/>
</dbReference>
<name>V5URD1_9CAUD</name>
<dbReference type="KEGG" id="vg:18504909"/>
<organism evidence="2 3">
    <name type="scientific">Shigella phage pSb-1</name>
    <dbReference type="NCBI Taxonomy" id="1414738"/>
    <lineage>
        <taxon>Viruses</taxon>
        <taxon>Duplodnaviria</taxon>
        <taxon>Heunggongvirae</taxon>
        <taxon>Uroviricota</taxon>
        <taxon>Caudoviricetes</taxon>
        <taxon>Schitoviridae</taxon>
        <taxon>Enquatrovirinae</taxon>
        <taxon>Gamaleyavirus</taxon>
        <taxon>Gamaleyavirus Sb1</taxon>
    </lineage>
</organism>
<evidence type="ECO:0000313" key="3">
    <source>
        <dbReference type="Proteomes" id="UP000018812"/>
    </source>
</evidence>
<evidence type="ECO:0000256" key="1">
    <source>
        <dbReference type="SAM" id="MobiDB-lite"/>
    </source>
</evidence>
<keyword evidence="3" id="KW-1185">Reference proteome</keyword>
<sequence length="58" mass="6174">MYAAAITSLRADGNSSRNRSHPLYPSGTSSPSIGNKSANGINSARSPLRNGRPLRYVQ</sequence>
<protein>
    <submittedName>
        <fullName evidence="2">Uncharacterized protein</fullName>
    </submittedName>
</protein>
<gene>
    <name evidence="2" type="ORF">psb1_0064</name>
</gene>
<evidence type="ECO:0000313" key="2">
    <source>
        <dbReference type="EMBL" id="AHB79482.1"/>
    </source>
</evidence>
<feature type="region of interest" description="Disordered" evidence="1">
    <location>
        <begin position="1"/>
        <end position="58"/>
    </location>
</feature>
<proteinExistence type="predicted"/>
<dbReference type="EMBL" id="KF620435">
    <property type="protein sequence ID" value="AHB79482.1"/>
    <property type="molecule type" value="Genomic_DNA"/>
</dbReference>
<reference evidence="2 3" key="1">
    <citation type="journal article" date="2014" name="Res. Microbiol.">
        <title>Characterization and complete genome sequence of a novel N4-like bacteriophage, pSb-1 infecting Shigella boydii.</title>
        <authorList>
            <person name="Jun J.W."/>
            <person name="Yun S.K."/>
            <person name="Kim H.J."/>
            <person name="Chai J.Y."/>
            <person name="Park S.C."/>
        </authorList>
    </citation>
    <scope>NUCLEOTIDE SEQUENCE [LARGE SCALE GENOMIC DNA]</scope>
</reference>
<dbReference type="RefSeq" id="YP_009008465.1">
    <property type="nucleotide sequence ID" value="NC_023589.1"/>
</dbReference>
<dbReference type="GeneID" id="18504909"/>
<feature type="compositionally biased region" description="Polar residues" evidence="1">
    <location>
        <begin position="26"/>
        <end position="45"/>
    </location>
</feature>
<accession>V5URD1</accession>